<sequence>MKLKIYIIATLLLSSVLWGCRKDDLPVKPQPSPFSASIKAGTATLPAAGGTSSILITAGADGWWIVVPDDKKAWCSITRVYGSGDLEVPVSIKANTTGLPRTVEVAVNPTFNLPAVKLVFNQAGQ</sequence>
<dbReference type="Gene3D" id="2.60.40.10">
    <property type="entry name" value="Immunoglobulins"/>
    <property type="match status" value="1"/>
</dbReference>
<dbReference type="Proteomes" id="UP000462014">
    <property type="component" value="Unassembled WGS sequence"/>
</dbReference>
<comment type="caution">
    <text evidence="1">The sequence shown here is derived from an EMBL/GenBank/DDBJ whole genome shotgun (WGS) entry which is preliminary data.</text>
</comment>
<evidence type="ECO:0000313" key="1">
    <source>
        <dbReference type="EMBL" id="MVN20479.1"/>
    </source>
</evidence>
<gene>
    <name evidence="1" type="ORF">GO621_02885</name>
</gene>
<protein>
    <recommendedName>
        <fullName evidence="3">BACON domain-containing protein</fullName>
    </recommendedName>
</protein>
<dbReference type="InterPro" id="IPR024361">
    <property type="entry name" value="BACON"/>
</dbReference>
<organism evidence="1 2">
    <name type="scientific">Mucilaginibacter arboris</name>
    <dbReference type="NCBI Taxonomy" id="2682090"/>
    <lineage>
        <taxon>Bacteria</taxon>
        <taxon>Pseudomonadati</taxon>
        <taxon>Bacteroidota</taxon>
        <taxon>Sphingobacteriia</taxon>
        <taxon>Sphingobacteriales</taxon>
        <taxon>Sphingobacteriaceae</taxon>
        <taxon>Mucilaginibacter</taxon>
    </lineage>
</organism>
<accession>A0A7K1ST42</accession>
<dbReference type="InterPro" id="IPR013783">
    <property type="entry name" value="Ig-like_fold"/>
</dbReference>
<evidence type="ECO:0000313" key="2">
    <source>
        <dbReference type="Proteomes" id="UP000462014"/>
    </source>
</evidence>
<dbReference type="AlphaFoldDB" id="A0A7K1ST42"/>
<proteinExistence type="predicted"/>
<dbReference type="EMBL" id="WPIK01000002">
    <property type="protein sequence ID" value="MVN20479.1"/>
    <property type="molecule type" value="Genomic_DNA"/>
</dbReference>
<dbReference type="RefSeq" id="WP_157564014.1">
    <property type="nucleotide sequence ID" value="NZ_WPIK01000002.1"/>
</dbReference>
<reference evidence="1 2" key="1">
    <citation type="submission" date="2019-12" db="EMBL/GenBank/DDBJ databases">
        <title>Mucilaginibacter sp. HMF7410 genome sequencing and assembly.</title>
        <authorList>
            <person name="Kang H."/>
            <person name="Cha I."/>
            <person name="Kim H."/>
            <person name="Joh K."/>
        </authorList>
    </citation>
    <scope>NUCLEOTIDE SEQUENCE [LARGE SCALE GENOMIC DNA]</scope>
    <source>
        <strain evidence="1 2">HMF7410</strain>
    </source>
</reference>
<dbReference type="CDD" id="cd14948">
    <property type="entry name" value="BACON"/>
    <property type="match status" value="1"/>
</dbReference>
<keyword evidence="2" id="KW-1185">Reference proteome</keyword>
<name>A0A7K1ST42_9SPHI</name>
<evidence type="ECO:0008006" key="3">
    <source>
        <dbReference type="Google" id="ProtNLM"/>
    </source>
</evidence>